<sequence>MDVLPTSESADPVVRVEHLAKRFRRRDGSTVDAIDDVSFDVQAGDLVVLLGPSGCGKTTLLRSIAGLETPDDGVISFGDRVQFSPAEGINVPPERRGVSMVFQSYALWPHMTAFRNVAYPLESRGPGRRNKAETAKRVRRALGLVGIPELEQQYAAQMSGGQQQRVALARALVSNDALVLFDEPLSNVDAKVREQLRVELLSLQRELGFAAIFVTHDQSEAMQLGTRIAVLNKGRIVQLASPLEVYTKPANQYVAKFVGTMNEVLGTVTATKGETAEVKTDLGVLTGRIGGGVDIGDHVAAMWRPESATLSTDEPVAANRLAGRVKASLFLGAATEQVITVDGREVRVQVPGAAVLPGGSDVWIEISEADLLVLPAEDA</sequence>
<comment type="caution">
    <text evidence="9">The sequence shown here is derived from an EMBL/GenBank/DDBJ whole genome shotgun (WGS) entry which is preliminary data.</text>
</comment>
<organism evidence="9 10">
    <name type="scientific">Prauserella muralis</name>
    <dbReference type="NCBI Taxonomy" id="588067"/>
    <lineage>
        <taxon>Bacteria</taxon>
        <taxon>Bacillati</taxon>
        <taxon>Actinomycetota</taxon>
        <taxon>Actinomycetes</taxon>
        <taxon>Pseudonocardiales</taxon>
        <taxon>Pseudonocardiaceae</taxon>
        <taxon>Prauserella</taxon>
    </lineage>
</organism>
<dbReference type="AlphaFoldDB" id="A0A2V4AQD3"/>
<dbReference type="GO" id="GO:0055052">
    <property type="term" value="C:ATP-binding cassette (ABC) transporter complex, substrate-binding subunit-containing"/>
    <property type="evidence" value="ECO:0007669"/>
    <property type="project" value="TreeGrafter"/>
</dbReference>
<dbReference type="GO" id="GO:0015418">
    <property type="term" value="F:ABC-type quaternary ammonium compound transporting activity"/>
    <property type="evidence" value="ECO:0007669"/>
    <property type="project" value="UniProtKB-EC"/>
</dbReference>
<dbReference type="GO" id="GO:0005524">
    <property type="term" value="F:ATP binding"/>
    <property type="evidence" value="ECO:0007669"/>
    <property type="project" value="UniProtKB-KW"/>
</dbReference>
<dbReference type="InterPro" id="IPR017871">
    <property type="entry name" value="ABC_transporter-like_CS"/>
</dbReference>
<evidence type="ECO:0000259" key="8">
    <source>
        <dbReference type="PROSITE" id="PS50893"/>
    </source>
</evidence>
<dbReference type="PROSITE" id="PS00211">
    <property type="entry name" value="ABC_TRANSPORTER_1"/>
    <property type="match status" value="1"/>
</dbReference>
<evidence type="ECO:0000256" key="2">
    <source>
        <dbReference type="ARBA" id="ARBA00022475"/>
    </source>
</evidence>
<dbReference type="Gene3D" id="2.40.50.100">
    <property type="match status" value="1"/>
</dbReference>
<dbReference type="PROSITE" id="PS50893">
    <property type="entry name" value="ABC_TRANSPORTER_2"/>
    <property type="match status" value="1"/>
</dbReference>
<dbReference type="Gene3D" id="3.40.50.300">
    <property type="entry name" value="P-loop containing nucleotide triphosphate hydrolases"/>
    <property type="match status" value="1"/>
</dbReference>
<evidence type="ECO:0000256" key="1">
    <source>
        <dbReference type="ARBA" id="ARBA00022448"/>
    </source>
</evidence>
<dbReference type="PANTHER" id="PTHR43875:SF15">
    <property type="entry name" value="TREHALOSE IMPORT ATP-BINDING PROTEIN SUGC"/>
    <property type="match status" value="1"/>
</dbReference>
<proteinExistence type="predicted"/>
<evidence type="ECO:0000256" key="3">
    <source>
        <dbReference type="ARBA" id="ARBA00022741"/>
    </source>
</evidence>
<name>A0A2V4AQD3_9PSEU</name>
<dbReference type="InterPro" id="IPR003593">
    <property type="entry name" value="AAA+_ATPase"/>
</dbReference>
<dbReference type="InterPro" id="IPR013611">
    <property type="entry name" value="Transp-assoc_OB_typ2"/>
</dbReference>
<keyword evidence="6" id="KW-0472">Membrane</keyword>
<evidence type="ECO:0000256" key="6">
    <source>
        <dbReference type="ARBA" id="ARBA00023136"/>
    </source>
</evidence>
<dbReference type="InterPro" id="IPR008995">
    <property type="entry name" value="Mo/tungstate-bd_C_term_dom"/>
</dbReference>
<accession>A0A2V4AQD3</accession>
<dbReference type="EC" id="7.6.2.9" evidence="7"/>
<protein>
    <recommendedName>
        <fullName evidence="7">ABC-type quaternary amine transporter</fullName>
        <ecNumber evidence="7">7.6.2.9</ecNumber>
    </recommendedName>
</protein>
<dbReference type="FunFam" id="3.40.50.300:FF:000425">
    <property type="entry name" value="Probable ABC transporter, ATP-binding subunit"/>
    <property type="match status" value="1"/>
</dbReference>
<keyword evidence="10" id="KW-1185">Reference proteome</keyword>
<dbReference type="SMART" id="SM00382">
    <property type="entry name" value="AAA"/>
    <property type="match status" value="1"/>
</dbReference>
<dbReference type="InterPro" id="IPR047641">
    <property type="entry name" value="ABC_transpr_MalK/UgpC-like"/>
</dbReference>
<dbReference type="Pfam" id="PF00005">
    <property type="entry name" value="ABC_tran"/>
    <property type="match status" value="1"/>
</dbReference>
<keyword evidence="4 9" id="KW-0067">ATP-binding</keyword>
<evidence type="ECO:0000313" key="9">
    <source>
        <dbReference type="EMBL" id="PXY21336.1"/>
    </source>
</evidence>
<keyword evidence="1" id="KW-0813">Transport</keyword>
<evidence type="ECO:0000256" key="4">
    <source>
        <dbReference type="ARBA" id="ARBA00022840"/>
    </source>
</evidence>
<feature type="domain" description="ABC transporter" evidence="8">
    <location>
        <begin position="14"/>
        <end position="258"/>
    </location>
</feature>
<dbReference type="Proteomes" id="UP000249915">
    <property type="component" value="Unassembled WGS sequence"/>
</dbReference>
<dbReference type="PANTHER" id="PTHR43875">
    <property type="entry name" value="MALTODEXTRIN IMPORT ATP-BINDING PROTEIN MSMX"/>
    <property type="match status" value="1"/>
</dbReference>
<dbReference type="EMBL" id="MASW01000006">
    <property type="protein sequence ID" value="PXY21336.1"/>
    <property type="molecule type" value="Genomic_DNA"/>
</dbReference>
<dbReference type="RefSeq" id="WP_112284576.1">
    <property type="nucleotide sequence ID" value="NZ_MASW01000006.1"/>
</dbReference>
<keyword evidence="2" id="KW-1003">Cell membrane</keyword>
<keyword evidence="3" id="KW-0547">Nucleotide-binding</keyword>
<dbReference type="GO" id="GO:0016887">
    <property type="term" value="F:ATP hydrolysis activity"/>
    <property type="evidence" value="ECO:0007669"/>
    <property type="project" value="InterPro"/>
</dbReference>
<evidence type="ECO:0000256" key="7">
    <source>
        <dbReference type="ARBA" id="ARBA00066388"/>
    </source>
</evidence>
<dbReference type="Pfam" id="PF08402">
    <property type="entry name" value="TOBE_2"/>
    <property type="match status" value="1"/>
</dbReference>
<dbReference type="SUPFAM" id="SSF52540">
    <property type="entry name" value="P-loop containing nucleoside triphosphate hydrolases"/>
    <property type="match status" value="1"/>
</dbReference>
<dbReference type="InterPro" id="IPR003439">
    <property type="entry name" value="ABC_transporter-like_ATP-bd"/>
</dbReference>
<reference evidence="9 10" key="1">
    <citation type="submission" date="2016-07" db="EMBL/GenBank/DDBJ databases">
        <title>Draft genome sequence of Prauserella muralis DSM 45305, isolated from a mould-covered wall in an indoor environment.</title>
        <authorList>
            <person name="Ruckert C."/>
            <person name="Albersmeier A."/>
            <person name="Jiang C.-L."/>
            <person name="Jiang Y."/>
            <person name="Kalinowski J."/>
            <person name="Schneider O."/>
            <person name="Winkler A."/>
            <person name="Zotchev S.B."/>
        </authorList>
    </citation>
    <scope>NUCLEOTIDE SEQUENCE [LARGE SCALE GENOMIC DNA]</scope>
    <source>
        <strain evidence="9 10">DSM 45305</strain>
    </source>
</reference>
<dbReference type="InterPro" id="IPR027417">
    <property type="entry name" value="P-loop_NTPase"/>
</dbReference>
<evidence type="ECO:0000313" key="10">
    <source>
        <dbReference type="Proteomes" id="UP000249915"/>
    </source>
</evidence>
<evidence type="ECO:0000256" key="5">
    <source>
        <dbReference type="ARBA" id="ARBA00022967"/>
    </source>
</evidence>
<dbReference type="SUPFAM" id="SSF50331">
    <property type="entry name" value="MOP-like"/>
    <property type="match status" value="1"/>
</dbReference>
<dbReference type="OrthoDB" id="9802264at2"/>
<keyword evidence="5" id="KW-1278">Translocase</keyword>
<gene>
    <name evidence="9" type="ORF">BAY60_28260</name>
</gene>